<dbReference type="GO" id="GO:0008810">
    <property type="term" value="F:cellulase activity"/>
    <property type="evidence" value="ECO:0007669"/>
    <property type="project" value="UniProtKB-EC"/>
</dbReference>
<evidence type="ECO:0000256" key="1">
    <source>
        <dbReference type="ARBA" id="ARBA00022737"/>
    </source>
</evidence>
<dbReference type="RefSeq" id="WP_066353821.1">
    <property type="nucleotide sequence ID" value="NZ_LOED01000021.1"/>
</dbReference>
<dbReference type="PANTHER" id="PTHR43308:SF5">
    <property type="entry name" value="S-LAYER PROTEIN _ PEPTIDOGLYCAN ENDO-BETA-N-ACETYLGLUCOSAMINIDASE"/>
    <property type="match status" value="1"/>
</dbReference>
<comment type="caution">
    <text evidence="4">The sequence shown here is derived from an EMBL/GenBank/DDBJ whole genome shotgun (WGS) entry which is preliminary data.</text>
</comment>
<keyword evidence="1" id="KW-0677">Repeat</keyword>
<keyword evidence="2" id="KW-0732">Signal</keyword>
<dbReference type="Proteomes" id="UP000070427">
    <property type="component" value="Unassembled WGS sequence"/>
</dbReference>
<accession>A0A140L6A0</accession>
<dbReference type="PATRIC" id="fig|520764.3.peg.1784"/>
<reference evidence="4 5" key="1">
    <citation type="submission" date="2015-12" db="EMBL/GenBank/DDBJ databases">
        <title>Draft genome sequnece of Fervidicola ferrireducens strain Y170.</title>
        <authorList>
            <person name="Patel B.K."/>
        </authorList>
    </citation>
    <scope>NUCLEOTIDE SEQUENCE [LARGE SCALE GENOMIC DNA]</scope>
    <source>
        <strain evidence="4 5">Y170</strain>
    </source>
</reference>
<proteinExistence type="predicted"/>
<evidence type="ECO:0000313" key="5">
    <source>
        <dbReference type="Proteomes" id="UP000070427"/>
    </source>
</evidence>
<feature type="chain" id="PRO_5007491582" evidence="2">
    <location>
        <begin position="25"/>
        <end position="441"/>
    </location>
</feature>
<feature type="signal peptide" evidence="2">
    <location>
        <begin position="1"/>
        <end position="24"/>
    </location>
</feature>
<feature type="domain" description="SLH" evidence="3">
    <location>
        <begin position="159"/>
        <end position="222"/>
    </location>
</feature>
<dbReference type="OrthoDB" id="2611444at2"/>
<dbReference type="EMBL" id="LOED01000021">
    <property type="protein sequence ID" value="KXG76075.1"/>
    <property type="molecule type" value="Genomic_DNA"/>
</dbReference>
<feature type="domain" description="SLH" evidence="3">
    <location>
        <begin position="27"/>
        <end position="90"/>
    </location>
</feature>
<organism evidence="4 5">
    <name type="scientific">Fervidicola ferrireducens</name>
    <dbReference type="NCBI Taxonomy" id="520764"/>
    <lineage>
        <taxon>Bacteria</taxon>
        <taxon>Bacillati</taxon>
        <taxon>Bacillota</taxon>
        <taxon>Clostridia</taxon>
        <taxon>Thermosediminibacterales</taxon>
        <taxon>Thermosediminibacteraceae</taxon>
        <taxon>Fervidicola</taxon>
    </lineage>
</organism>
<keyword evidence="5" id="KW-1185">Reference proteome</keyword>
<dbReference type="AlphaFoldDB" id="A0A140L6A0"/>
<dbReference type="InterPro" id="IPR001119">
    <property type="entry name" value="SLH_dom"/>
</dbReference>
<evidence type="ECO:0000313" key="4">
    <source>
        <dbReference type="EMBL" id="KXG76075.1"/>
    </source>
</evidence>
<dbReference type="PANTHER" id="PTHR43308">
    <property type="entry name" value="OUTER MEMBRANE PROTEIN ALPHA-RELATED"/>
    <property type="match status" value="1"/>
</dbReference>
<feature type="domain" description="SLH" evidence="3">
    <location>
        <begin position="93"/>
        <end position="156"/>
    </location>
</feature>
<gene>
    <name evidence="4" type="ORF">AN618_16620</name>
</gene>
<keyword evidence="4" id="KW-0378">Hydrolase</keyword>
<dbReference type="InParanoid" id="A0A140L6A0"/>
<dbReference type="InterPro" id="IPR051465">
    <property type="entry name" value="Cell_Envelope_Struct_Comp"/>
</dbReference>
<dbReference type="EC" id="3.2.1.4" evidence="4"/>
<evidence type="ECO:0000259" key="3">
    <source>
        <dbReference type="PROSITE" id="PS51272"/>
    </source>
</evidence>
<dbReference type="PROSITE" id="PS51272">
    <property type="entry name" value="SLH"/>
    <property type="match status" value="3"/>
</dbReference>
<dbReference type="STRING" id="520764.AN618_16620"/>
<keyword evidence="4" id="KW-0326">Glycosidase</keyword>
<name>A0A140L6A0_9FIRM</name>
<dbReference type="Pfam" id="PF00395">
    <property type="entry name" value="SLH"/>
    <property type="match status" value="3"/>
</dbReference>
<sequence>MKRFIAGLLIMMLVVSLTAPVAEAKQNRGFKDVGKEWDWARFSIEKMYAKGIIKGYPGGWFKPRNSVTHLEAIIMALRIMGWEGEIDRNAKLPEYITKLKLPWKDAYYYLNLAVEKGIVKPEELKNFRPNEPAKRYEVAKYVVRAIGREDEAKQHMNEKLSFKDAKAIPDDAVGYVYVMVELGLMKGYPGHVFQPNKAISRAEMAVIINSLDELLKEDGEKESVFVVVLVDRDDMTITVSKEGRTTTYDLEEDIPVYINGKYGDIEKISSGDEVELIFNEEGKVVFIQVISKKITTTAKGIVVDVEERKQTVSLLTYDKVEKGYVGVLKESDIEGRHLELETEYDRFVLVGDTDRLEDYVGEKIVVLGEVKQGASIYMRGPLLEVDDWFVVTDKNTLTFEVTGETYIEIGGKRVELSELEEGSYVELAAQKNEAISIKVIK</sequence>
<evidence type="ECO:0000256" key="2">
    <source>
        <dbReference type="SAM" id="SignalP"/>
    </source>
</evidence>
<protein>
    <submittedName>
        <fullName evidence="4">Endoglucanase</fullName>
        <ecNumber evidence="4">3.2.1.4</ecNumber>
    </submittedName>
</protein>